<dbReference type="PROSITE" id="PS50222">
    <property type="entry name" value="EF_HAND_2"/>
    <property type="match status" value="1"/>
</dbReference>
<proteinExistence type="evidence at transcript level"/>
<dbReference type="InterPro" id="IPR050403">
    <property type="entry name" value="Myosin_RLC"/>
</dbReference>
<keyword evidence="1" id="KW-0479">Metal-binding</keyword>
<dbReference type="SUPFAM" id="SSF47473">
    <property type="entry name" value="EF-hand"/>
    <property type="match status" value="1"/>
</dbReference>
<feature type="domain" description="EF-hand" evidence="4">
    <location>
        <begin position="5"/>
        <end position="40"/>
    </location>
</feature>
<dbReference type="InterPro" id="IPR018247">
    <property type="entry name" value="EF_Hand_1_Ca_BS"/>
</dbReference>
<reference evidence="5" key="1">
    <citation type="submission" date="2013-03" db="EMBL/GenBank/DDBJ databases">
        <title>Immune-Related transcriptome of Coptotermes formosanus Shiraki workers: the defense mechanism.</title>
        <authorList>
            <person name="Hussain A."/>
            <person name="Li Y.F."/>
            <person name="Wen S.Y."/>
        </authorList>
    </citation>
    <scope>NUCLEOTIDE SEQUENCE</scope>
</reference>
<name>R4V461_COPFO</name>
<dbReference type="EMBL" id="KC740809">
    <property type="protein sequence ID" value="AGM32633.1"/>
    <property type="molecule type" value="mRNA"/>
</dbReference>
<keyword evidence="2" id="KW-0677">Repeat</keyword>
<sequence length="104" mass="11688">MFSQRQVAEFKEAFQLMDQDKDGIISKNDLRATFDQLGRLPSDKELDEMVNEAPGPINFTQLLTLFAGRMSGGSDDDDVVIAAFKSFDDEGKIDSERLRHALMT</sequence>
<evidence type="ECO:0000256" key="1">
    <source>
        <dbReference type="ARBA" id="ARBA00022723"/>
    </source>
</evidence>
<dbReference type="SMART" id="SM00054">
    <property type="entry name" value="EFh"/>
    <property type="match status" value="1"/>
</dbReference>
<keyword evidence="3" id="KW-0106">Calcium</keyword>
<evidence type="ECO:0000256" key="3">
    <source>
        <dbReference type="ARBA" id="ARBA00022837"/>
    </source>
</evidence>
<dbReference type="InterPro" id="IPR011992">
    <property type="entry name" value="EF-hand-dom_pair"/>
</dbReference>
<dbReference type="Gene3D" id="1.10.238.10">
    <property type="entry name" value="EF-hand"/>
    <property type="match status" value="1"/>
</dbReference>
<dbReference type="GO" id="GO:0005509">
    <property type="term" value="F:calcium ion binding"/>
    <property type="evidence" value="ECO:0007669"/>
    <property type="project" value="InterPro"/>
</dbReference>
<dbReference type="InterPro" id="IPR002048">
    <property type="entry name" value="EF_hand_dom"/>
</dbReference>
<organism evidence="5">
    <name type="scientific">Coptotermes formosanus</name>
    <name type="common">Formosan subterranean termite</name>
    <dbReference type="NCBI Taxonomy" id="36987"/>
    <lineage>
        <taxon>Eukaryota</taxon>
        <taxon>Metazoa</taxon>
        <taxon>Ecdysozoa</taxon>
        <taxon>Arthropoda</taxon>
        <taxon>Hexapoda</taxon>
        <taxon>Insecta</taxon>
        <taxon>Pterygota</taxon>
        <taxon>Neoptera</taxon>
        <taxon>Polyneoptera</taxon>
        <taxon>Dictyoptera</taxon>
        <taxon>Blattodea</taxon>
        <taxon>Blattoidea</taxon>
        <taxon>Termitoidae</taxon>
        <taxon>Rhinotermitidae</taxon>
        <taxon>Coptotermes</taxon>
    </lineage>
</organism>
<dbReference type="PROSITE" id="PS00018">
    <property type="entry name" value="EF_HAND_1"/>
    <property type="match status" value="1"/>
</dbReference>
<dbReference type="GO" id="GO:0009791">
    <property type="term" value="P:post-embryonic development"/>
    <property type="evidence" value="ECO:0007669"/>
    <property type="project" value="UniProtKB-ARBA"/>
</dbReference>
<evidence type="ECO:0000313" key="5">
    <source>
        <dbReference type="EMBL" id="AGM32633.1"/>
    </source>
</evidence>
<dbReference type="PANTHER" id="PTHR23049">
    <property type="entry name" value="MYOSIN REGULATORY LIGHT CHAIN 2"/>
    <property type="match status" value="1"/>
</dbReference>
<dbReference type="FunFam" id="1.10.238.10:FF:000007">
    <property type="entry name" value="Putative myosin regulatory light chain sqh"/>
    <property type="match status" value="1"/>
</dbReference>
<accession>R4V461</accession>
<evidence type="ECO:0000259" key="4">
    <source>
        <dbReference type="PROSITE" id="PS50222"/>
    </source>
</evidence>
<dbReference type="CDD" id="cd00051">
    <property type="entry name" value="EFh"/>
    <property type="match status" value="1"/>
</dbReference>
<dbReference type="AlphaFoldDB" id="R4V461"/>
<dbReference type="Pfam" id="PF13405">
    <property type="entry name" value="EF-hand_6"/>
    <property type="match status" value="1"/>
</dbReference>
<protein>
    <submittedName>
        <fullName evidence="5">EF-hand domain containing protein</fullName>
    </submittedName>
</protein>
<evidence type="ECO:0000256" key="2">
    <source>
        <dbReference type="ARBA" id="ARBA00022737"/>
    </source>
</evidence>